<dbReference type="PANTHER" id="PTHR30040:SF2">
    <property type="entry name" value="FAD:PROTEIN FMN TRANSFERASE"/>
    <property type="match status" value="1"/>
</dbReference>
<evidence type="ECO:0000256" key="12">
    <source>
        <dbReference type="PIRNR" id="PIRNR006268"/>
    </source>
</evidence>
<evidence type="ECO:0000256" key="11">
    <source>
        <dbReference type="ARBA" id="ARBA00048540"/>
    </source>
</evidence>
<keyword evidence="9 12" id="KW-0460">Magnesium</keyword>
<evidence type="ECO:0000256" key="6">
    <source>
        <dbReference type="ARBA" id="ARBA00022679"/>
    </source>
</evidence>
<evidence type="ECO:0000256" key="9">
    <source>
        <dbReference type="ARBA" id="ARBA00022842"/>
    </source>
</evidence>
<accession>A0ABV7VTD5</accession>
<evidence type="ECO:0000256" key="7">
    <source>
        <dbReference type="ARBA" id="ARBA00022723"/>
    </source>
</evidence>
<dbReference type="Proteomes" id="UP001595722">
    <property type="component" value="Unassembled WGS sequence"/>
</dbReference>
<reference evidence="15" key="1">
    <citation type="journal article" date="2019" name="Int. J. Syst. Evol. Microbiol.">
        <title>The Global Catalogue of Microorganisms (GCM) 10K type strain sequencing project: providing services to taxonomists for standard genome sequencing and annotation.</title>
        <authorList>
            <consortium name="The Broad Institute Genomics Platform"/>
            <consortium name="The Broad Institute Genome Sequencing Center for Infectious Disease"/>
            <person name="Wu L."/>
            <person name="Ma J."/>
        </authorList>
    </citation>
    <scope>NUCLEOTIDE SEQUENCE [LARGE SCALE GENOMIC DNA]</scope>
    <source>
        <strain evidence="15">KCTC 42424</strain>
    </source>
</reference>
<keyword evidence="7 12" id="KW-0479">Metal-binding</keyword>
<feature type="coiled-coil region" evidence="13">
    <location>
        <begin position="23"/>
        <end position="50"/>
    </location>
</feature>
<comment type="catalytic activity">
    <reaction evidence="11 12">
        <text>L-threonyl-[protein] + FAD = FMN-L-threonyl-[protein] + AMP + H(+)</text>
        <dbReference type="Rhea" id="RHEA:36847"/>
        <dbReference type="Rhea" id="RHEA-COMP:11060"/>
        <dbReference type="Rhea" id="RHEA-COMP:11061"/>
        <dbReference type="ChEBI" id="CHEBI:15378"/>
        <dbReference type="ChEBI" id="CHEBI:30013"/>
        <dbReference type="ChEBI" id="CHEBI:57692"/>
        <dbReference type="ChEBI" id="CHEBI:74257"/>
        <dbReference type="ChEBI" id="CHEBI:456215"/>
        <dbReference type="EC" id="2.7.1.180"/>
    </reaction>
</comment>
<proteinExistence type="inferred from homology"/>
<dbReference type="InterPro" id="IPR024932">
    <property type="entry name" value="ApbE"/>
</dbReference>
<comment type="similarity">
    <text evidence="2 12">Belongs to the ApbE family.</text>
</comment>
<dbReference type="RefSeq" id="WP_376866168.1">
    <property type="nucleotide sequence ID" value="NZ_JBHRYB010000005.1"/>
</dbReference>
<evidence type="ECO:0000313" key="14">
    <source>
        <dbReference type="EMBL" id="MFC3680273.1"/>
    </source>
</evidence>
<comment type="cofactor">
    <cofactor evidence="1">
        <name>Mg(2+)</name>
        <dbReference type="ChEBI" id="CHEBI:18420"/>
    </cofactor>
</comment>
<dbReference type="InterPro" id="IPR003374">
    <property type="entry name" value="ApbE-like_sf"/>
</dbReference>
<keyword evidence="8 12" id="KW-0274">FAD</keyword>
<dbReference type="EC" id="2.7.1.180" evidence="3 12"/>
<evidence type="ECO:0000256" key="10">
    <source>
        <dbReference type="ARBA" id="ARBA00031306"/>
    </source>
</evidence>
<comment type="caution">
    <text evidence="14">The sequence shown here is derived from an EMBL/GenBank/DDBJ whole genome shotgun (WGS) entry which is preliminary data.</text>
</comment>
<sequence>MKIQHFHFSAMASPCQLHLLGDNTQCRRAAAAVEQEVRRIEQKYSRYRDDSVLSELNQRAGQTCNIDAETAYLLNYARVCWQQSDGLFDISSGVLRQQWDFRNARLPDPQQLQTLLPRVGFDRCQLLQHNEQHQLLMPAEMEIDFGGIGKEYAADRAAALCRQHGIHSGVVDLGGDLLVLGPKPDGSPWLLGVRHPRDPDKAFAQLPVYEGGMATSGDYERYFDHQGRRYCHLLNPSSGWPVDYWASVTVLAPSCLLAGSFSTIAMLKQQQAQDWLQQQSLHFLAIRPDGSHISQRNH</sequence>
<evidence type="ECO:0000256" key="4">
    <source>
        <dbReference type="ARBA" id="ARBA00016337"/>
    </source>
</evidence>
<dbReference type="PANTHER" id="PTHR30040">
    <property type="entry name" value="THIAMINE BIOSYNTHESIS LIPOPROTEIN APBE"/>
    <property type="match status" value="1"/>
</dbReference>
<name>A0ABV7VTD5_9GAMM</name>
<keyword evidence="15" id="KW-1185">Reference proteome</keyword>
<dbReference type="Gene3D" id="3.10.520.10">
    <property type="entry name" value="ApbE-like domains"/>
    <property type="match status" value="1"/>
</dbReference>
<evidence type="ECO:0000256" key="13">
    <source>
        <dbReference type="SAM" id="Coils"/>
    </source>
</evidence>
<evidence type="ECO:0000256" key="5">
    <source>
        <dbReference type="ARBA" id="ARBA00022630"/>
    </source>
</evidence>
<organism evidence="14 15">
    <name type="scientific">Bacterioplanoides pacificum</name>
    <dbReference type="NCBI Taxonomy" id="1171596"/>
    <lineage>
        <taxon>Bacteria</taxon>
        <taxon>Pseudomonadati</taxon>
        <taxon>Pseudomonadota</taxon>
        <taxon>Gammaproteobacteria</taxon>
        <taxon>Oceanospirillales</taxon>
        <taxon>Oceanospirillaceae</taxon>
        <taxon>Bacterioplanoides</taxon>
    </lineage>
</organism>
<evidence type="ECO:0000256" key="8">
    <source>
        <dbReference type="ARBA" id="ARBA00022827"/>
    </source>
</evidence>
<evidence type="ECO:0000313" key="15">
    <source>
        <dbReference type="Proteomes" id="UP001595722"/>
    </source>
</evidence>
<evidence type="ECO:0000256" key="3">
    <source>
        <dbReference type="ARBA" id="ARBA00011955"/>
    </source>
</evidence>
<evidence type="ECO:0000256" key="1">
    <source>
        <dbReference type="ARBA" id="ARBA00001946"/>
    </source>
</evidence>
<dbReference type="Pfam" id="PF02424">
    <property type="entry name" value="ApbE"/>
    <property type="match status" value="1"/>
</dbReference>
<dbReference type="EMBL" id="JBHRYB010000005">
    <property type="protein sequence ID" value="MFC3680273.1"/>
    <property type="molecule type" value="Genomic_DNA"/>
</dbReference>
<keyword evidence="5 12" id="KW-0285">Flavoprotein</keyword>
<keyword evidence="6 12" id="KW-0808">Transferase</keyword>
<dbReference type="SUPFAM" id="SSF143631">
    <property type="entry name" value="ApbE-like"/>
    <property type="match status" value="1"/>
</dbReference>
<dbReference type="GO" id="GO:0016740">
    <property type="term" value="F:transferase activity"/>
    <property type="evidence" value="ECO:0007669"/>
    <property type="project" value="UniProtKB-KW"/>
</dbReference>
<gene>
    <name evidence="14" type="ORF">ACFOMG_09200</name>
</gene>
<keyword evidence="13" id="KW-0175">Coiled coil</keyword>
<protein>
    <recommendedName>
        <fullName evidence="4 12">FAD:protein FMN transferase</fullName>
        <ecNumber evidence="3 12">2.7.1.180</ecNumber>
    </recommendedName>
    <alternativeName>
        <fullName evidence="10 12">Flavin transferase</fullName>
    </alternativeName>
</protein>
<dbReference type="PIRSF" id="PIRSF006268">
    <property type="entry name" value="ApbE"/>
    <property type="match status" value="1"/>
</dbReference>
<evidence type="ECO:0000256" key="2">
    <source>
        <dbReference type="ARBA" id="ARBA00008282"/>
    </source>
</evidence>